<dbReference type="InterPro" id="IPR053714">
    <property type="entry name" value="Iso_Racemase_Enz_sf"/>
</dbReference>
<dbReference type="Gene3D" id="3.40.50.12500">
    <property type="match status" value="1"/>
</dbReference>
<dbReference type="InterPro" id="IPR052186">
    <property type="entry name" value="Hydantoin_racemase-like"/>
</dbReference>
<name>A0A2N3WND9_9PSEU</name>
<dbReference type="Proteomes" id="UP000233750">
    <property type="component" value="Unassembled WGS sequence"/>
</dbReference>
<dbReference type="RefSeq" id="WP_244194789.1">
    <property type="nucleotide sequence ID" value="NZ_PJMY01000003.1"/>
</dbReference>
<dbReference type="InterPro" id="IPR015942">
    <property type="entry name" value="Asp/Glu/hydantoin_racemase"/>
</dbReference>
<dbReference type="GO" id="GO:0047661">
    <property type="term" value="F:amino-acid racemase activity"/>
    <property type="evidence" value="ECO:0007669"/>
    <property type="project" value="InterPro"/>
</dbReference>
<keyword evidence="3" id="KW-1185">Reference proteome</keyword>
<dbReference type="EMBL" id="PJMY01000003">
    <property type="protein sequence ID" value="PKV95387.1"/>
    <property type="molecule type" value="Genomic_DNA"/>
</dbReference>
<dbReference type="PANTHER" id="PTHR28047:SF5">
    <property type="entry name" value="PROTEIN DCG1"/>
    <property type="match status" value="1"/>
</dbReference>
<organism evidence="2 3">
    <name type="scientific">Amycolatopsis echigonensis</name>
    <dbReference type="NCBI Taxonomy" id="2576905"/>
    <lineage>
        <taxon>Bacteria</taxon>
        <taxon>Bacillati</taxon>
        <taxon>Actinomycetota</taxon>
        <taxon>Actinomycetes</taxon>
        <taxon>Pseudonocardiales</taxon>
        <taxon>Pseudonocardiaceae</taxon>
        <taxon>Amycolatopsis</taxon>
    </lineage>
</organism>
<evidence type="ECO:0000256" key="1">
    <source>
        <dbReference type="ARBA" id="ARBA00038414"/>
    </source>
</evidence>
<comment type="caution">
    <text evidence="2">The sequence shown here is derived from an EMBL/GenBank/DDBJ whole genome shotgun (WGS) entry which is preliminary data.</text>
</comment>
<dbReference type="Pfam" id="PF01177">
    <property type="entry name" value="Asp_Glu_race"/>
    <property type="match status" value="1"/>
</dbReference>
<accession>A0A2N3WND9</accession>
<evidence type="ECO:0000313" key="3">
    <source>
        <dbReference type="Proteomes" id="UP000233750"/>
    </source>
</evidence>
<dbReference type="AlphaFoldDB" id="A0A2N3WND9"/>
<gene>
    <name evidence="2" type="ORF">ATK30_6305</name>
</gene>
<sequence length="258" mass="28764">MTRRILWLNPVMNSAYDVPIGDSLRAEAREDTRLDVASLDGTGPVHLEYNAYELMVAEPSLRTVLWAEQQCYDAMVIGCFYDPFVRAAKEVTRRMPVTAPAEACIRTAQSVGERFSVLVGRAKWIPEMEENIHRYGAERSLASFRELGMGVNDFQTDPAFTERRILEEARAAVEQDRADAVILGCTIEFGFYRTLQAELGVPVIDATVAPLRYAEFLADAAALQGWTVSGQLGYQSPAVDEYAPFLSPLEPHLAKDPR</sequence>
<comment type="similarity">
    <text evidence="1">Belongs to the HyuE racemase family.</text>
</comment>
<dbReference type="PANTHER" id="PTHR28047">
    <property type="entry name" value="PROTEIN DCG1"/>
    <property type="match status" value="1"/>
</dbReference>
<evidence type="ECO:0000313" key="2">
    <source>
        <dbReference type="EMBL" id="PKV95387.1"/>
    </source>
</evidence>
<reference evidence="2 3" key="1">
    <citation type="submission" date="2017-12" db="EMBL/GenBank/DDBJ databases">
        <title>Sequencing the genomes of 1000 Actinobacteria strains.</title>
        <authorList>
            <person name="Klenk H.-P."/>
        </authorList>
    </citation>
    <scope>NUCLEOTIDE SEQUENCE [LARGE SCALE GENOMIC DNA]</scope>
    <source>
        <strain evidence="2 3">DSM 45165</strain>
    </source>
</reference>
<protein>
    <submittedName>
        <fullName evidence="2">Allantoin racemase</fullName>
    </submittedName>
</protein>
<proteinExistence type="inferred from homology"/>